<feature type="transmembrane region" description="Helical" evidence="5">
    <location>
        <begin position="319"/>
        <end position="343"/>
    </location>
</feature>
<feature type="transmembrane region" description="Helical" evidence="5">
    <location>
        <begin position="363"/>
        <end position="384"/>
    </location>
</feature>
<gene>
    <name evidence="7" type="ORF">TEA_010779</name>
</gene>
<protein>
    <recommendedName>
        <fullName evidence="6">Enoyl-CoA hydratase/isomerase domain-containing protein</fullName>
    </recommendedName>
</protein>
<evidence type="ECO:0000256" key="1">
    <source>
        <dbReference type="ARBA" id="ARBA00004141"/>
    </source>
</evidence>
<evidence type="ECO:0000259" key="6">
    <source>
        <dbReference type="Pfam" id="PF16113"/>
    </source>
</evidence>
<feature type="transmembrane region" description="Helical" evidence="5">
    <location>
        <begin position="12"/>
        <end position="28"/>
    </location>
</feature>
<dbReference type="PANTHER" id="PTHR33430">
    <property type="entry name" value="MATERNAL EFFECT EMBRYO ARREST PROTEIN"/>
    <property type="match status" value="1"/>
</dbReference>
<keyword evidence="3 5" id="KW-1133">Transmembrane helix</keyword>
<keyword evidence="2 5" id="KW-0812">Transmembrane</keyword>
<evidence type="ECO:0000256" key="4">
    <source>
        <dbReference type="ARBA" id="ARBA00023136"/>
    </source>
</evidence>
<sequence>MHSLVDIIGGRAFGLAILAFWISVHEYIDDFIVSGENGPSSFDIFEGHSKATMLIIFNNAAQGILSSFFFKYADTILKKYSSTVATIFTGIASAALFGHSDYKLYFFSPLSKVKDEQQNGVVELKDVQDNHSFMDNITMGFGIGLSGRGRYQLITERTVLAMPENGIGLFPDVGFAYIAARTPGRGSVGHQTARFLIPCATNIVWDLRQDKEERKKKIKEILKSGLDDLVNVNSLLSIAVFVGLTYATPGQRSLENRPECDAEPHQAKNLVVLEVVAFSFFLFSSLVAKSLKVNFQIYDNGNFEIDEETGHGRLTWWKWVFLSLSVFASFLGCFFLMLSMFYLIQIRLGRLSCKSPYTQGATLLMVAIVCVGMLIYLPLVFAALHKTLNLNFSDTTATATTSTPPSGEGQQQS</sequence>
<keyword evidence="8" id="KW-1185">Reference proteome</keyword>
<evidence type="ECO:0000313" key="8">
    <source>
        <dbReference type="Proteomes" id="UP000306102"/>
    </source>
</evidence>
<dbReference type="Gene3D" id="3.90.226.10">
    <property type="entry name" value="2-enoyl-CoA Hydratase, Chain A, domain 1"/>
    <property type="match status" value="1"/>
</dbReference>
<keyword evidence="4 5" id="KW-0472">Membrane</keyword>
<dbReference type="EMBL" id="SDRB02009529">
    <property type="protein sequence ID" value="THG08151.1"/>
    <property type="molecule type" value="Genomic_DNA"/>
</dbReference>
<name>A0A4S4DXN1_CAMSN</name>
<dbReference type="InterPro" id="IPR045004">
    <property type="entry name" value="ECH_dom"/>
</dbReference>
<dbReference type="SUPFAM" id="SSF52096">
    <property type="entry name" value="ClpP/crotonase"/>
    <property type="match status" value="1"/>
</dbReference>
<dbReference type="InterPro" id="IPR007271">
    <property type="entry name" value="Nuc_sug_transpt"/>
</dbReference>
<dbReference type="Proteomes" id="UP000306102">
    <property type="component" value="Unassembled WGS sequence"/>
</dbReference>
<dbReference type="Pfam" id="PF04142">
    <property type="entry name" value="Nuc_sug_transp"/>
    <property type="match status" value="1"/>
</dbReference>
<dbReference type="InterPro" id="IPR029045">
    <property type="entry name" value="ClpP/crotonase-like_dom_sf"/>
</dbReference>
<dbReference type="GO" id="GO:0000139">
    <property type="term" value="C:Golgi membrane"/>
    <property type="evidence" value="ECO:0007669"/>
    <property type="project" value="InterPro"/>
</dbReference>
<reference evidence="7 8" key="1">
    <citation type="journal article" date="2018" name="Proc. Natl. Acad. Sci. U.S.A.">
        <title>Draft genome sequence of Camellia sinensis var. sinensis provides insights into the evolution of the tea genome and tea quality.</title>
        <authorList>
            <person name="Wei C."/>
            <person name="Yang H."/>
            <person name="Wang S."/>
            <person name="Zhao J."/>
            <person name="Liu C."/>
            <person name="Gao L."/>
            <person name="Xia E."/>
            <person name="Lu Y."/>
            <person name="Tai Y."/>
            <person name="She G."/>
            <person name="Sun J."/>
            <person name="Cao H."/>
            <person name="Tong W."/>
            <person name="Gao Q."/>
            <person name="Li Y."/>
            <person name="Deng W."/>
            <person name="Jiang X."/>
            <person name="Wang W."/>
            <person name="Chen Q."/>
            <person name="Zhang S."/>
            <person name="Li H."/>
            <person name="Wu J."/>
            <person name="Wang P."/>
            <person name="Li P."/>
            <person name="Shi C."/>
            <person name="Zheng F."/>
            <person name="Jian J."/>
            <person name="Huang B."/>
            <person name="Shan D."/>
            <person name="Shi M."/>
            <person name="Fang C."/>
            <person name="Yue Y."/>
            <person name="Li F."/>
            <person name="Li D."/>
            <person name="Wei S."/>
            <person name="Han B."/>
            <person name="Jiang C."/>
            <person name="Yin Y."/>
            <person name="Xia T."/>
            <person name="Zhang Z."/>
            <person name="Bennetzen J.L."/>
            <person name="Zhao S."/>
            <person name="Wan X."/>
        </authorList>
    </citation>
    <scope>NUCLEOTIDE SEQUENCE [LARGE SCALE GENOMIC DNA]</scope>
    <source>
        <strain evidence="8">cv. Shuchazao</strain>
        <tissue evidence="7">Leaf</tissue>
    </source>
</reference>
<evidence type="ECO:0000256" key="5">
    <source>
        <dbReference type="SAM" id="Phobius"/>
    </source>
</evidence>
<dbReference type="AlphaFoldDB" id="A0A4S4DXN1"/>
<feature type="transmembrane region" description="Helical" evidence="5">
    <location>
        <begin position="48"/>
        <end position="70"/>
    </location>
</feature>
<evidence type="ECO:0000256" key="2">
    <source>
        <dbReference type="ARBA" id="ARBA00022692"/>
    </source>
</evidence>
<organism evidence="7 8">
    <name type="scientific">Camellia sinensis var. sinensis</name>
    <name type="common">China tea</name>
    <dbReference type="NCBI Taxonomy" id="542762"/>
    <lineage>
        <taxon>Eukaryota</taxon>
        <taxon>Viridiplantae</taxon>
        <taxon>Streptophyta</taxon>
        <taxon>Embryophyta</taxon>
        <taxon>Tracheophyta</taxon>
        <taxon>Spermatophyta</taxon>
        <taxon>Magnoliopsida</taxon>
        <taxon>eudicotyledons</taxon>
        <taxon>Gunneridae</taxon>
        <taxon>Pentapetalae</taxon>
        <taxon>asterids</taxon>
        <taxon>Ericales</taxon>
        <taxon>Theaceae</taxon>
        <taxon>Camellia</taxon>
    </lineage>
</organism>
<comment type="caution">
    <text evidence="7">The sequence shown here is derived from an EMBL/GenBank/DDBJ whole genome shotgun (WGS) entry which is preliminary data.</text>
</comment>
<accession>A0A4S4DXN1</accession>
<comment type="subcellular location">
    <subcellularLocation>
        <location evidence="1">Membrane</location>
        <topology evidence="1">Multi-pass membrane protein</topology>
    </subcellularLocation>
</comment>
<dbReference type="PANTHER" id="PTHR33430:SF1">
    <property type="entry name" value="PGG DOMAIN-CONTAINING PROTEIN"/>
    <property type="match status" value="1"/>
</dbReference>
<evidence type="ECO:0000256" key="3">
    <source>
        <dbReference type="ARBA" id="ARBA00022989"/>
    </source>
</evidence>
<dbReference type="GO" id="GO:0015165">
    <property type="term" value="F:pyrimidine nucleotide-sugar transmembrane transporter activity"/>
    <property type="evidence" value="ECO:0007669"/>
    <property type="project" value="InterPro"/>
</dbReference>
<dbReference type="Pfam" id="PF16113">
    <property type="entry name" value="ECH_2"/>
    <property type="match status" value="1"/>
</dbReference>
<evidence type="ECO:0000313" key="7">
    <source>
        <dbReference type="EMBL" id="THG08151.1"/>
    </source>
</evidence>
<feature type="domain" description="Enoyl-CoA hydratase/isomerase" evidence="6">
    <location>
        <begin position="132"/>
        <end position="185"/>
    </location>
</feature>
<dbReference type="STRING" id="542762.A0A4S4DXN1"/>
<feature type="transmembrane region" description="Helical" evidence="5">
    <location>
        <begin position="229"/>
        <end position="249"/>
    </location>
</feature>
<proteinExistence type="predicted"/>
<feature type="transmembrane region" description="Helical" evidence="5">
    <location>
        <begin position="270"/>
        <end position="288"/>
    </location>
</feature>